<evidence type="ECO:0000256" key="2">
    <source>
        <dbReference type="ARBA" id="ARBA00009773"/>
    </source>
</evidence>
<evidence type="ECO:0000313" key="10">
    <source>
        <dbReference type="Proteomes" id="UP001596287"/>
    </source>
</evidence>
<comment type="caution">
    <text evidence="9">The sequence shown here is derived from an EMBL/GenBank/DDBJ whole genome shotgun (WGS) entry which is preliminary data.</text>
</comment>
<dbReference type="PANTHER" id="PTHR21716:SF53">
    <property type="entry name" value="PERMEASE PERM-RELATED"/>
    <property type="match status" value="1"/>
</dbReference>
<feature type="transmembrane region" description="Helical" evidence="8">
    <location>
        <begin position="232"/>
        <end position="255"/>
    </location>
</feature>
<reference evidence="10" key="1">
    <citation type="journal article" date="2019" name="Int. J. Syst. Evol. Microbiol.">
        <title>The Global Catalogue of Microorganisms (GCM) 10K type strain sequencing project: providing services to taxonomists for standard genome sequencing and annotation.</title>
        <authorList>
            <consortium name="The Broad Institute Genomics Platform"/>
            <consortium name="The Broad Institute Genome Sequencing Center for Infectious Disease"/>
            <person name="Wu L."/>
            <person name="Ma J."/>
        </authorList>
    </citation>
    <scope>NUCLEOTIDE SEQUENCE [LARGE SCALE GENOMIC DNA]</scope>
    <source>
        <strain evidence="10">CCUG 49679</strain>
    </source>
</reference>
<keyword evidence="10" id="KW-1185">Reference proteome</keyword>
<feature type="transmembrane region" description="Helical" evidence="8">
    <location>
        <begin position="153"/>
        <end position="170"/>
    </location>
</feature>
<dbReference type="PANTHER" id="PTHR21716">
    <property type="entry name" value="TRANSMEMBRANE PROTEIN"/>
    <property type="match status" value="1"/>
</dbReference>
<evidence type="ECO:0000256" key="6">
    <source>
        <dbReference type="ARBA" id="ARBA00022989"/>
    </source>
</evidence>
<dbReference type="RefSeq" id="WP_379790210.1">
    <property type="nucleotide sequence ID" value="NZ_JBHSQB010000003.1"/>
</dbReference>
<accession>A0ABW1PIX5</accession>
<organism evidence="9 10">
    <name type="scientific">Flavobacterium qiangtangense</name>
    <dbReference type="NCBI Taxonomy" id="1442595"/>
    <lineage>
        <taxon>Bacteria</taxon>
        <taxon>Pseudomonadati</taxon>
        <taxon>Bacteroidota</taxon>
        <taxon>Flavobacteriia</taxon>
        <taxon>Flavobacteriales</taxon>
        <taxon>Flavobacteriaceae</taxon>
        <taxon>Flavobacterium</taxon>
    </lineage>
</organism>
<comment type="subcellular location">
    <subcellularLocation>
        <location evidence="1">Cell membrane</location>
        <topology evidence="1">Multi-pass membrane protein</topology>
    </subcellularLocation>
</comment>
<dbReference type="Pfam" id="PF01594">
    <property type="entry name" value="AI-2E_transport"/>
    <property type="match status" value="1"/>
</dbReference>
<feature type="transmembrane region" description="Helical" evidence="8">
    <location>
        <begin position="35"/>
        <end position="56"/>
    </location>
</feature>
<feature type="transmembrane region" description="Helical" evidence="8">
    <location>
        <begin position="267"/>
        <end position="289"/>
    </location>
</feature>
<gene>
    <name evidence="9" type="ORF">ACFPVY_02865</name>
</gene>
<evidence type="ECO:0000256" key="3">
    <source>
        <dbReference type="ARBA" id="ARBA00022448"/>
    </source>
</evidence>
<feature type="transmembrane region" description="Helical" evidence="8">
    <location>
        <begin position="63"/>
        <end position="84"/>
    </location>
</feature>
<dbReference type="EMBL" id="JBHSQB010000003">
    <property type="protein sequence ID" value="MFC6095575.1"/>
    <property type="molecule type" value="Genomic_DNA"/>
</dbReference>
<feature type="transmembrane region" description="Helical" evidence="8">
    <location>
        <begin position="12"/>
        <end position="29"/>
    </location>
</feature>
<keyword evidence="6 8" id="KW-1133">Transmembrane helix</keyword>
<evidence type="ECO:0000256" key="5">
    <source>
        <dbReference type="ARBA" id="ARBA00022692"/>
    </source>
</evidence>
<name>A0ABW1PIX5_9FLAO</name>
<keyword evidence="4" id="KW-1003">Cell membrane</keyword>
<feature type="transmembrane region" description="Helical" evidence="8">
    <location>
        <begin position="204"/>
        <end position="226"/>
    </location>
</feature>
<protein>
    <submittedName>
        <fullName evidence="9">AI-2E family transporter</fullName>
    </submittedName>
</protein>
<evidence type="ECO:0000256" key="7">
    <source>
        <dbReference type="ARBA" id="ARBA00023136"/>
    </source>
</evidence>
<dbReference type="InterPro" id="IPR002549">
    <property type="entry name" value="AI-2E-like"/>
</dbReference>
<keyword evidence="7 8" id="KW-0472">Membrane</keyword>
<sequence length="363" mass="39705">MKPNYSFPPYAKFAFILIIIISVIALLYLGQGVLAPLLLAMLFAILIEPIAAFLQARLRFPNTVATSVAVVLFIAVFFILFYFISLQLVGMADDWGKIKSNLDTHYHNLQQFVETKFGITKGQQQQAISQATSESASTGKQLAGATLASITDSLLNLVLIPIYMFLILLYKKHFVKFLRDLVRVENHEKLRDILATVKISVRSYIVGLLIEMVIVSVLTAVGLSIIGIKYAILLGVITGLLNLIPYIGIVVAGLLTVVASLTGDTDATIIVGIIAVNVAVQFVDNNILVPMVVSSKVELNAIASIVGIIIGGLLGGISGMFLAIPIIAILKIIFDRVENLRPWGYLLGDDIPKKVFWRRRARI</sequence>
<evidence type="ECO:0000256" key="4">
    <source>
        <dbReference type="ARBA" id="ARBA00022475"/>
    </source>
</evidence>
<feature type="transmembrane region" description="Helical" evidence="8">
    <location>
        <begin position="301"/>
        <end position="334"/>
    </location>
</feature>
<evidence type="ECO:0000256" key="1">
    <source>
        <dbReference type="ARBA" id="ARBA00004651"/>
    </source>
</evidence>
<keyword evidence="5 8" id="KW-0812">Transmembrane</keyword>
<keyword evidence="3" id="KW-0813">Transport</keyword>
<comment type="similarity">
    <text evidence="2">Belongs to the autoinducer-2 exporter (AI-2E) (TC 2.A.86) family.</text>
</comment>
<evidence type="ECO:0000313" key="9">
    <source>
        <dbReference type="EMBL" id="MFC6095575.1"/>
    </source>
</evidence>
<proteinExistence type="inferred from homology"/>
<evidence type="ECO:0000256" key="8">
    <source>
        <dbReference type="SAM" id="Phobius"/>
    </source>
</evidence>
<dbReference type="Proteomes" id="UP001596287">
    <property type="component" value="Unassembled WGS sequence"/>
</dbReference>